<proteinExistence type="predicted"/>
<gene>
    <name evidence="1" type="ORF">HOLleu_24491</name>
</gene>
<comment type="caution">
    <text evidence="1">The sequence shown here is derived from an EMBL/GenBank/DDBJ whole genome shotgun (WGS) entry which is preliminary data.</text>
</comment>
<dbReference type="Proteomes" id="UP001152320">
    <property type="component" value="Chromosome 11"/>
</dbReference>
<dbReference type="AlphaFoldDB" id="A0A9Q1BWW4"/>
<dbReference type="EMBL" id="JAIZAY010000011">
    <property type="protein sequence ID" value="KAJ8034069.1"/>
    <property type="molecule type" value="Genomic_DNA"/>
</dbReference>
<dbReference type="PANTHER" id="PTHR21301">
    <property type="entry name" value="REVERSE TRANSCRIPTASE"/>
    <property type="match status" value="1"/>
</dbReference>
<name>A0A9Q1BWW4_HOLLE</name>
<dbReference type="PANTHER" id="PTHR21301:SF10">
    <property type="entry name" value="REVERSE TRANSCRIPTASE DOMAIN-CONTAINING PROTEIN"/>
    <property type="match status" value="1"/>
</dbReference>
<evidence type="ECO:0000313" key="2">
    <source>
        <dbReference type="Proteomes" id="UP001152320"/>
    </source>
</evidence>
<sequence>MGTLVAPSYANTSKGKLEQEILNSTSYIFSNTWKRFIDVIQLCTSTPNNISLFQALISTRHPAIKYTLNSSQDNIQFLDLQITQNNRQLETKICSKPTNSH</sequence>
<protein>
    <submittedName>
        <fullName evidence="1">Uncharacterized protein</fullName>
    </submittedName>
</protein>
<keyword evidence="2" id="KW-1185">Reference proteome</keyword>
<accession>A0A9Q1BWW4</accession>
<reference evidence="1" key="1">
    <citation type="submission" date="2021-10" db="EMBL/GenBank/DDBJ databases">
        <title>Tropical sea cucumber genome reveals ecological adaptation and Cuvierian tubules defense mechanism.</title>
        <authorList>
            <person name="Chen T."/>
        </authorList>
    </citation>
    <scope>NUCLEOTIDE SEQUENCE</scope>
    <source>
        <strain evidence="1">Nanhai2018</strain>
        <tissue evidence="1">Muscle</tissue>
    </source>
</reference>
<evidence type="ECO:0000313" key="1">
    <source>
        <dbReference type="EMBL" id="KAJ8034069.1"/>
    </source>
</evidence>
<organism evidence="1 2">
    <name type="scientific">Holothuria leucospilota</name>
    <name type="common">Black long sea cucumber</name>
    <name type="synonym">Mertensiothuria leucospilota</name>
    <dbReference type="NCBI Taxonomy" id="206669"/>
    <lineage>
        <taxon>Eukaryota</taxon>
        <taxon>Metazoa</taxon>
        <taxon>Echinodermata</taxon>
        <taxon>Eleutherozoa</taxon>
        <taxon>Echinozoa</taxon>
        <taxon>Holothuroidea</taxon>
        <taxon>Aspidochirotacea</taxon>
        <taxon>Aspidochirotida</taxon>
        <taxon>Holothuriidae</taxon>
        <taxon>Holothuria</taxon>
    </lineage>
</organism>